<keyword evidence="1" id="KW-0812">Transmembrane</keyword>
<evidence type="ECO:0000313" key="3">
    <source>
        <dbReference type="EMBL" id="MBD2771253.1"/>
    </source>
</evidence>
<protein>
    <recommendedName>
        <fullName evidence="2">MHYT domain-containing protein</fullName>
    </recommendedName>
</protein>
<keyword evidence="1" id="KW-1133">Transmembrane helix</keyword>
<feature type="transmembrane region" description="Helical" evidence="1">
    <location>
        <begin position="41"/>
        <end position="64"/>
    </location>
</feature>
<feature type="transmembrane region" description="Helical" evidence="1">
    <location>
        <begin position="7"/>
        <end position="29"/>
    </location>
</feature>
<dbReference type="EMBL" id="JACXAE010000013">
    <property type="protein sequence ID" value="MBD2771253.1"/>
    <property type="molecule type" value="Genomic_DNA"/>
</dbReference>
<proteinExistence type="predicted"/>
<comment type="caution">
    <text evidence="1">Lacks conserved residue(s) required for the propagation of feature annotation.</text>
</comment>
<sequence length="150" mass="15852">MEAHYDVPLVVFSVAMALIACYTALDLAGAVKVASGRGRKWLLLGAIVMGIGIWSMHFIGMLAYKLPIPITHDISMVLVSMGVAIVTSGGTLYIVSRQQLGTLGLLFGGIVMGLGIAAMHYTAMAAMQLQAKARYDPKLVALSIVIAIFA</sequence>
<evidence type="ECO:0000256" key="1">
    <source>
        <dbReference type="PROSITE-ProRule" id="PRU00244"/>
    </source>
</evidence>
<comment type="caution">
    <text evidence="3">The sequence shown here is derived from an EMBL/GenBank/DDBJ whole genome shotgun (WGS) entry which is preliminary data.</text>
</comment>
<dbReference type="PANTHER" id="PTHR35152:SF1">
    <property type="entry name" value="DOMAIN SIGNALLING PROTEIN, PUTATIVE (AFU_ORTHOLOGUE AFUA_5G11310)-RELATED"/>
    <property type="match status" value="1"/>
</dbReference>
<gene>
    <name evidence="3" type="ORF">ICL16_03710</name>
</gene>
<dbReference type="AlphaFoldDB" id="A0A8J6XQ37"/>
<evidence type="ECO:0000259" key="2">
    <source>
        <dbReference type="PROSITE" id="PS50924"/>
    </source>
</evidence>
<accession>A0A8J6XQ37</accession>
<evidence type="ECO:0000313" key="4">
    <source>
        <dbReference type="Proteomes" id="UP000629098"/>
    </source>
</evidence>
<keyword evidence="1" id="KW-0472">Membrane</keyword>
<dbReference type="PANTHER" id="PTHR35152">
    <property type="entry name" value="DOMAIN SIGNALLING PROTEIN, PUTATIVE (AFU_ORTHOLOGUE AFUA_5G11310)-RELATED"/>
    <property type="match status" value="1"/>
</dbReference>
<dbReference type="Pfam" id="PF03707">
    <property type="entry name" value="MHYT"/>
    <property type="match status" value="2"/>
</dbReference>
<feature type="transmembrane region" description="Helical" evidence="1">
    <location>
        <begin position="102"/>
        <end position="124"/>
    </location>
</feature>
<feature type="transmembrane region" description="Helical" evidence="1">
    <location>
        <begin position="76"/>
        <end position="96"/>
    </location>
</feature>
<dbReference type="GO" id="GO:0016020">
    <property type="term" value="C:membrane"/>
    <property type="evidence" value="ECO:0007669"/>
    <property type="project" value="UniProtKB-UniRule"/>
</dbReference>
<reference evidence="3" key="1">
    <citation type="submission" date="2020-09" db="EMBL/GenBank/DDBJ databases">
        <title>Iningainema tapete sp. nov. (Scytonemataceae, Cyanobacteria) from greenhouses in central Florida (USA) produces two types of nodularin with biosynthetic potential for microcystin-LR and anabaenopeptins.</title>
        <authorList>
            <person name="Berthold D.E."/>
            <person name="Lefler F.W."/>
            <person name="Huang I.-S."/>
            <person name="Abdulla H."/>
            <person name="Zimba P.V."/>
            <person name="Laughinghouse H.D. IV."/>
        </authorList>
    </citation>
    <scope>NUCLEOTIDE SEQUENCE</scope>
    <source>
        <strain evidence="3">BLCCT55</strain>
    </source>
</reference>
<keyword evidence="4" id="KW-1185">Reference proteome</keyword>
<dbReference type="RefSeq" id="WP_190825588.1">
    <property type="nucleotide sequence ID" value="NZ_CAWPPI010000013.1"/>
</dbReference>
<dbReference type="InterPro" id="IPR005330">
    <property type="entry name" value="MHYT_dom"/>
</dbReference>
<dbReference type="Proteomes" id="UP000629098">
    <property type="component" value="Unassembled WGS sequence"/>
</dbReference>
<organism evidence="3 4">
    <name type="scientific">Iningainema tapete BLCC-T55</name>
    <dbReference type="NCBI Taxonomy" id="2748662"/>
    <lineage>
        <taxon>Bacteria</taxon>
        <taxon>Bacillati</taxon>
        <taxon>Cyanobacteriota</taxon>
        <taxon>Cyanophyceae</taxon>
        <taxon>Nostocales</taxon>
        <taxon>Scytonemataceae</taxon>
        <taxon>Iningainema tapete</taxon>
    </lineage>
</organism>
<dbReference type="PROSITE" id="PS50924">
    <property type="entry name" value="MHYT"/>
    <property type="match status" value="1"/>
</dbReference>
<name>A0A8J6XQ37_9CYAN</name>
<feature type="domain" description="MHYT" evidence="2">
    <location>
        <begin position="5"/>
        <end position="150"/>
    </location>
</feature>